<accession>A0ABN3HFM0</accession>
<evidence type="ECO:0008006" key="3">
    <source>
        <dbReference type="Google" id="ProtNLM"/>
    </source>
</evidence>
<protein>
    <recommendedName>
        <fullName evidence="3">Minor tail protein</fullName>
    </recommendedName>
</protein>
<keyword evidence="2" id="KW-1185">Reference proteome</keyword>
<evidence type="ECO:0000313" key="1">
    <source>
        <dbReference type="EMBL" id="GAA2378602.1"/>
    </source>
</evidence>
<proteinExistence type="predicted"/>
<dbReference type="Proteomes" id="UP001501170">
    <property type="component" value="Unassembled WGS sequence"/>
</dbReference>
<organism evidence="1 2">
    <name type="scientific">Gordonia cholesterolivorans</name>
    <dbReference type="NCBI Taxonomy" id="559625"/>
    <lineage>
        <taxon>Bacteria</taxon>
        <taxon>Bacillati</taxon>
        <taxon>Actinomycetota</taxon>
        <taxon>Actinomycetes</taxon>
        <taxon>Mycobacteriales</taxon>
        <taxon>Gordoniaceae</taxon>
        <taxon>Gordonia</taxon>
    </lineage>
</organism>
<dbReference type="RefSeq" id="WP_346076034.1">
    <property type="nucleotide sequence ID" value="NZ_BAAARB010000008.1"/>
</dbReference>
<reference evidence="1 2" key="1">
    <citation type="journal article" date="2019" name="Int. J. Syst. Evol. Microbiol.">
        <title>The Global Catalogue of Microorganisms (GCM) 10K type strain sequencing project: providing services to taxonomists for standard genome sequencing and annotation.</title>
        <authorList>
            <consortium name="The Broad Institute Genomics Platform"/>
            <consortium name="The Broad Institute Genome Sequencing Center for Infectious Disease"/>
            <person name="Wu L."/>
            <person name="Ma J."/>
        </authorList>
    </citation>
    <scope>NUCLEOTIDE SEQUENCE [LARGE SCALE GENOMIC DNA]</scope>
    <source>
        <strain evidence="1 2">JCM 16227</strain>
    </source>
</reference>
<evidence type="ECO:0000313" key="2">
    <source>
        <dbReference type="Proteomes" id="UP001501170"/>
    </source>
</evidence>
<gene>
    <name evidence="1" type="ORF">GCM10009855_18180</name>
</gene>
<name>A0ABN3HFM0_9ACTN</name>
<sequence length="601" mass="60063">MSISLGGRSVRGLRYVDEVGEEHVIILAYLDGVAVWDGRMPVFVQAPRAMATAVGYAPVVSAESRLVAPAAVAYAEAGRPVIAGAVSIAPPAAVASAVTQVPELSHGHVIDIPTAIASAEAHVPVVAVVAGIIAPTAVATAVAHVPEVSAAVDAAVPQARAYAEAHVPEVGSRVEVLVPLAEATALAHLPDVQAAVAVAAPMATATAVGSKPTVSAGAEVAVPQAMASAVAHVPEVKVSTGPDLVGTTTSSSTTVPLPAHQSGDLILVFASNLSSNTATAPTLPSGWTSAVVASSGARAGWKIAASGSETSGTWTNATRMIAMVWRGAQIGATATDTSGNVGLTSVNWPALGTKPDSWTIRYLHARSNGGEAISADPSTEPDALISSIGNGVKLWGEKTPDPVEAGTASLSFSQYWRNLTVEIQPEGAQYPLDPIASATNGTSASSTVTITLPEAATVFAAVAGVGGGPPEASTMTSGGITGTQVYTHAGNNIRLTVARFDLPEGTHTITSDSDRAIVAAAYRGTATLGTPVWTNGATSASVAADMKVAVFTTGGQVSSTTSGTLRATAYKGGGWSCSVSIVEGAQSSISGAEGSVVLPLT</sequence>
<comment type="caution">
    <text evidence="1">The sequence shown here is derived from an EMBL/GenBank/DDBJ whole genome shotgun (WGS) entry which is preliminary data.</text>
</comment>
<dbReference type="EMBL" id="BAAARB010000008">
    <property type="protein sequence ID" value="GAA2378602.1"/>
    <property type="molecule type" value="Genomic_DNA"/>
</dbReference>